<keyword evidence="2" id="KW-1185">Reference proteome</keyword>
<accession>M1BA14</accession>
<name>M1BA14_SOLTU</name>
<sequence>MHRSQLNLYPDSSRAIFIFVPSKREVQSKMQHNVRRWSKRCSAKWDHNCFENNTGNTAYEGAHISSVCYRTTSVLDYLENNTGDTAYEEHMLPLFVTEQLVSGPEKEIHEILIAWYYY</sequence>
<dbReference type="Proteomes" id="UP000011115">
    <property type="component" value="Unassembled WGS sequence"/>
</dbReference>
<evidence type="ECO:0000313" key="2">
    <source>
        <dbReference type="Proteomes" id="UP000011115"/>
    </source>
</evidence>
<evidence type="ECO:0000313" key="1">
    <source>
        <dbReference type="EnsemblPlants" id="PGSC0003DMT400040541"/>
    </source>
</evidence>
<organism evidence="1 2">
    <name type="scientific">Solanum tuberosum</name>
    <name type="common">Potato</name>
    <dbReference type="NCBI Taxonomy" id="4113"/>
    <lineage>
        <taxon>Eukaryota</taxon>
        <taxon>Viridiplantae</taxon>
        <taxon>Streptophyta</taxon>
        <taxon>Embryophyta</taxon>
        <taxon>Tracheophyta</taxon>
        <taxon>Spermatophyta</taxon>
        <taxon>Magnoliopsida</taxon>
        <taxon>eudicotyledons</taxon>
        <taxon>Gunneridae</taxon>
        <taxon>Pentapetalae</taxon>
        <taxon>asterids</taxon>
        <taxon>lamiids</taxon>
        <taxon>Solanales</taxon>
        <taxon>Solanaceae</taxon>
        <taxon>Solanoideae</taxon>
        <taxon>Solaneae</taxon>
        <taxon>Solanum</taxon>
    </lineage>
</organism>
<reference evidence="2" key="1">
    <citation type="journal article" date="2011" name="Nature">
        <title>Genome sequence and analysis of the tuber crop potato.</title>
        <authorList>
            <consortium name="The Potato Genome Sequencing Consortium"/>
        </authorList>
    </citation>
    <scope>NUCLEOTIDE SEQUENCE [LARGE SCALE GENOMIC DNA]</scope>
    <source>
        <strain evidence="2">cv. DM1-3 516 R44</strain>
    </source>
</reference>
<dbReference type="ExpressionAtlas" id="M1BA14">
    <property type="expression patterns" value="baseline"/>
</dbReference>
<dbReference type="Gramene" id="PGSC0003DMT400040541">
    <property type="protein sequence ID" value="PGSC0003DMT400040541"/>
    <property type="gene ID" value="PGSC0003DMG405015682"/>
</dbReference>
<dbReference type="EnsemblPlants" id="PGSC0003DMT400040541">
    <property type="protein sequence ID" value="PGSC0003DMT400040541"/>
    <property type="gene ID" value="PGSC0003DMG405015682"/>
</dbReference>
<protein>
    <submittedName>
        <fullName evidence="1">Uncharacterized protein</fullName>
    </submittedName>
</protein>
<proteinExistence type="predicted"/>
<dbReference type="AlphaFoldDB" id="M1BA14"/>
<reference evidence="1" key="2">
    <citation type="submission" date="2015-06" db="UniProtKB">
        <authorList>
            <consortium name="EnsemblPlants"/>
        </authorList>
    </citation>
    <scope>IDENTIFICATION</scope>
    <source>
        <strain evidence="1">DM1-3 516 R44</strain>
    </source>
</reference>